<dbReference type="RefSeq" id="WP_009577012.1">
    <property type="nucleotide sequence ID" value="NZ_AEIG01000100.1"/>
</dbReference>
<comment type="caution">
    <text evidence="1">The sequence shown here is derived from an EMBL/GenBank/DDBJ whole genome shotgun (WGS) entry which is preliminary data.</text>
</comment>
<proteinExistence type="predicted"/>
<evidence type="ECO:0000313" key="1">
    <source>
        <dbReference type="EMBL" id="EGG28501.1"/>
    </source>
</evidence>
<accession>F3L587</accession>
<evidence type="ECO:0000313" key="2">
    <source>
        <dbReference type="Proteomes" id="UP000005615"/>
    </source>
</evidence>
<name>F3L587_9GAMM</name>
<protein>
    <submittedName>
        <fullName evidence="1">Uncharacterized protein</fullName>
    </submittedName>
</protein>
<sequence>MQNFGIVLIILLALSAVILLVYVLSKLSELEAIAGNIISSRNQTEGQSATASEQSIFSGLQGQALWQAITGDSRDTVLSNADEILTYQIILEKHLRKVALMGFQDGLNGSSARPPQSEMMISMLRGDVLSWLPASALAQLYTSSYDAANVMPNEVKLLAEQVSYTITSVYNSVTLDADDFVDEILVLLRLFTAPE</sequence>
<organism evidence="1 2">
    <name type="scientific">Aequoribacter fuscus</name>
    <dbReference type="NCBI Taxonomy" id="2518989"/>
    <lineage>
        <taxon>Bacteria</taxon>
        <taxon>Pseudomonadati</taxon>
        <taxon>Pseudomonadota</taxon>
        <taxon>Gammaproteobacteria</taxon>
        <taxon>Cellvibrionales</taxon>
        <taxon>Halieaceae</taxon>
        <taxon>Aequoribacter</taxon>
    </lineage>
</organism>
<gene>
    <name evidence="1" type="ORF">IMCC3088_18</name>
</gene>
<keyword evidence="2" id="KW-1185">Reference proteome</keyword>
<dbReference type="Proteomes" id="UP000005615">
    <property type="component" value="Unassembled WGS sequence"/>
</dbReference>
<dbReference type="AlphaFoldDB" id="F3L587"/>
<dbReference type="EMBL" id="AEIG01000100">
    <property type="protein sequence ID" value="EGG28501.1"/>
    <property type="molecule type" value="Genomic_DNA"/>
</dbReference>
<reference evidence="1 2" key="1">
    <citation type="journal article" date="2011" name="J. Bacteriol.">
        <title>Genome sequence of strain IMCC3088, a proteorhodopsin-containing marine bacterium belonging to the OM60/NOR5 clade.</title>
        <authorList>
            <person name="Jang Y."/>
            <person name="Oh H.M."/>
            <person name="Kang I."/>
            <person name="Lee K."/>
            <person name="Yang S.J."/>
            <person name="Cho J.C."/>
        </authorList>
    </citation>
    <scope>NUCLEOTIDE SEQUENCE [LARGE SCALE GENOMIC DNA]</scope>
    <source>
        <strain evidence="1 2">IMCC3088</strain>
    </source>
</reference>